<organism evidence="2 3">
    <name type="scientific">Candidatus Nitrosotenuis uzonensis</name>
    <dbReference type="NCBI Taxonomy" id="1407055"/>
    <lineage>
        <taxon>Archaea</taxon>
        <taxon>Nitrososphaerota</taxon>
        <taxon>Candidatus Nitrosotenuis</taxon>
    </lineage>
</organism>
<dbReference type="CDD" id="cd24052">
    <property type="entry name" value="ASKHA_NBD_HpPPX-GppA-like"/>
    <property type="match status" value="1"/>
</dbReference>
<feature type="domain" description="Ppx/GppA phosphatase N-terminal" evidence="1">
    <location>
        <begin position="31"/>
        <end position="300"/>
    </location>
</feature>
<evidence type="ECO:0000259" key="1">
    <source>
        <dbReference type="Pfam" id="PF02541"/>
    </source>
</evidence>
<dbReference type="InterPro" id="IPR003695">
    <property type="entry name" value="Ppx_GppA_N"/>
</dbReference>
<accession>V6ARC9</accession>
<dbReference type="SUPFAM" id="SSF53067">
    <property type="entry name" value="Actin-like ATPase domain"/>
    <property type="match status" value="2"/>
</dbReference>
<dbReference type="PANTHER" id="PTHR30005">
    <property type="entry name" value="EXOPOLYPHOSPHATASE"/>
    <property type="match status" value="1"/>
</dbReference>
<reference evidence="2 3" key="1">
    <citation type="journal article" date="2013" name="PLoS ONE">
        <title>Enrichment and Genome Sequence of the Group I.1a Ammonia-Oxidizing Archaeon ?Ca. Nitrosotenuis uzonensis? Representing a Clade Globally.</title>
        <authorList>
            <person name="Lebedeva E.V."/>
            <person name="Hatzenpichler R."/>
            <person name="Pelletier E."/>
            <person name="Schuster N."/>
            <person name="Hauzmayer S."/>
            <person name="Bulaev A."/>
            <person name="Grigor'eva N.V."/>
            <person name="Galushko A."/>
            <person name="Schmid M."/>
            <person name="Palatinszky M."/>
            <person name="Le Paslier D."/>
            <person name="Daims H."/>
            <person name="Wagner M."/>
        </authorList>
    </citation>
    <scope>NUCLEOTIDE SEQUENCE [LARGE SCALE GENOMIC DNA]</scope>
    <source>
        <strain evidence="2 3">N4</strain>
    </source>
</reference>
<proteinExistence type="predicted"/>
<dbReference type="Pfam" id="PF02541">
    <property type="entry name" value="Ppx-GppA"/>
    <property type="match status" value="1"/>
</dbReference>
<name>V6ARC9_9ARCH</name>
<gene>
    <name evidence="2" type="ORF">NITUZ_140058</name>
</gene>
<sequence length="506" mass="57035">MQKISVIDLGSNSVKLVNFNVNPDNSYQAYQHEAVTVKLGEGITETGNLKEIPIRRTIDALKLFRDIINVQSIKHVLPVATSAVREAANRDDFLKQVHFETGFRFRVLSEEEEALYSHAGAIRALRLPSVLFFDIGGGSLELVSSDRFKIKKIISLPLGTLRLMQEFSDGSGAISEKNLAKMKSHIWDMIPSRKDMQLANDCVLVGVGGTLRSMAKYHQDITNYPLNKIHNYRLSAKSVHLISSKFALLKPEKITKISSISNGRAETIAAGSCVIDSLMNKLKFEQIVVSAQGLREGTLSLSLEYPKEFSVGRIEQEHIQNSIRYSYESDVIPQHMEDIVRFLISSNMITEQERLILAHSLRHISGSYMLQNITNFLSFGMDVDSKLDHRDQLVSVLSTIYSKKKKRLDKIFDRFDSILQQSDKKSIKKIASLILLSEVLGKSETRMKTKMLDNAISMKIYPVTSSFPNILFKDVCEKISDAFDIDISYSIIHNSKYSTSQTVQSL</sequence>
<dbReference type="RefSeq" id="WP_155991170.1">
    <property type="nucleotide sequence ID" value="NZ_CBTY010000006.1"/>
</dbReference>
<dbReference type="Gene3D" id="3.30.420.40">
    <property type="match status" value="1"/>
</dbReference>
<keyword evidence="3" id="KW-1185">Reference proteome</keyword>
<dbReference type="PANTHER" id="PTHR30005:SF0">
    <property type="entry name" value="RETROGRADE REGULATION PROTEIN 2"/>
    <property type="match status" value="1"/>
</dbReference>
<dbReference type="EMBL" id="CBTY010000006">
    <property type="protein sequence ID" value="CDI04983.1"/>
    <property type="molecule type" value="Genomic_DNA"/>
</dbReference>
<dbReference type="OrthoDB" id="10802at2157"/>
<comment type="caution">
    <text evidence="2">The sequence shown here is derived from an EMBL/GenBank/DDBJ whole genome shotgun (WGS) entry which is preliminary data.</text>
</comment>
<dbReference type="AlphaFoldDB" id="V6ARC9"/>
<dbReference type="STRING" id="1407055.NITUZ_140058"/>
<dbReference type="InterPro" id="IPR043129">
    <property type="entry name" value="ATPase_NBD"/>
</dbReference>
<evidence type="ECO:0000313" key="2">
    <source>
        <dbReference type="EMBL" id="CDI04983.1"/>
    </source>
</evidence>
<dbReference type="Gene3D" id="3.30.420.150">
    <property type="entry name" value="Exopolyphosphatase. Domain 2"/>
    <property type="match status" value="1"/>
</dbReference>
<dbReference type="Proteomes" id="UP000018159">
    <property type="component" value="Unassembled WGS sequence"/>
</dbReference>
<evidence type="ECO:0000313" key="3">
    <source>
        <dbReference type="Proteomes" id="UP000018159"/>
    </source>
</evidence>
<protein>
    <submittedName>
        <fullName evidence="2">Exopolyphosphatase</fullName>
    </submittedName>
</protein>
<dbReference type="InterPro" id="IPR050273">
    <property type="entry name" value="GppA/Ppx_hydrolase"/>
</dbReference>